<dbReference type="EMBL" id="BGZK01000034">
    <property type="protein sequence ID" value="GBP09106.1"/>
    <property type="molecule type" value="Genomic_DNA"/>
</dbReference>
<organism evidence="3 4">
    <name type="scientific">Eumeta variegata</name>
    <name type="common">Bagworm moth</name>
    <name type="synonym">Eumeta japonica</name>
    <dbReference type="NCBI Taxonomy" id="151549"/>
    <lineage>
        <taxon>Eukaryota</taxon>
        <taxon>Metazoa</taxon>
        <taxon>Ecdysozoa</taxon>
        <taxon>Arthropoda</taxon>
        <taxon>Hexapoda</taxon>
        <taxon>Insecta</taxon>
        <taxon>Pterygota</taxon>
        <taxon>Neoptera</taxon>
        <taxon>Endopterygota</taxon>
        <taxon>Lepidoptera</taxon>
        <taxon>Glossata</taxon>
        <taxon>Ditrysia</taxon>
        <taxon>Tineoidea</taxon>
        <taxon>Psychidae</taxon>
        <taxon>Oiketicinae</taxon>
        <taxon>Eumeta</taxon>
    </lineage>
</organism>
<dbReference type="PANTHER" id="PTHR47272:SF2">
    <property type="entry name" value="PIGGYBAC TRANSPOSABLE ELEMENT-DERIVED PROTEIN 3-LIKE"/>
    <property type="match status" value="1"/>
</dbReference>
<feature type="compositionally biased region" description="Acidic residues" evidence="1">
    <location>
        <begin position="540"/>
        <end position="556"/>
    </location>
</feature>
<feature type="region of interest" description="Disordered" evidence="1">
    <location>
        <begin position="540"/>
        <end position="559"/>
    </location>
</feature>
<keyword evidence="4" id="KW-1185">Reference proteome</keyword>
<feature type="region of interest" description="Disordered" evidence="1">
    <location>
        <begin position="31"/>
        <end position="113"/>
    </location>
</feature>
<reference evidence="3 4" key="1">
    <citation type="journal article" date="2019" name="Commun. Biol.">
        <title>The bagworm genome reveals a unique fibroin gene that provides high tensile strength.</title>
        <authorList>
            <person name="Kono N."/>
            <person name="Nakamura H."/>
            <person name="Ohtoshi R."/>
            <person name="Tomita M."/>
            <person name="Numata K."/>
            <person name="Arakawa K."/>
        </authorList>
    </citation>
    <scope>NUCLEOTIDE SEQUENCE [LARGE SCALE GENOMIC DNA]</scope>
</reference>
<accession>A0A4C1T4H4</accession>
<dbReference type="STRING" id="151549.A0A4C1T4H4"/>
<feature type="compositionally biased region" description="Acidic residues" evidence="1">
    <location>
        <begin position="601"/>
        <end position="614"/>
    </location>
</feature>
<sequence>MASTSRSVNVRSGRVLSEENILEVLQNSDIDYDSDVSDNDPSYQPQSDNRTTKLHTENSSDSSCDDDCPSPEMAPSPVLSVSSMRAPSRVRRGQASRGVRRGSRIRARTSSSRDEIQNRWTGTTFDPEIRELQQPTYVPKDCEGWQNVKYLEQYIDDQILDVIVLSTNRTAVGLTGKSLCLTRKELKVYLGIVMIMSALQYPKIDMYWMQKWRVPVVANAMNRSRFYAIRTRIKCVYDEDISEEDRKKDKIWKIRPLFDRILQGSLEQDRSQDMCVDEMIIPFSGQCHMRQYCPNKPNPLGLKVFVLATPDGIVCDMIIYQGETTAPELIAQGFGLGEAMVLYLTRSLLPGHRLYFDRYFTSVKLCVELLNRGIHGTGTINRNRIPKDCVFMEEKQFKKKSRGTSETRIRSDGKLAATVWLDNKPVWMMSTIYCDQNKDECNRWSKQRKLYERIPRPEVIRFYNKNMGGVDLADRMLSVCPSRNRTKKWTVRVISHLFDLAIVNSWLQYRKQKLTEGTKTSDIQQLREFKLDLGITFIEENQESSDSESDPDEVEELMPKHKKRKIGNILKNSDEDNDEEFLMLETEETSDCEDNVSVHSDEEDVISGSDDDDVPLSQMRGNALRGKNGHLWSSVAPSSSRTPQCNIVSLQRTPQAIMEDQAGINAMILYFKAKKPNTPAKKYRSGFLKNMALQLAEPHMKRRLQSNLPHELASTIRAILDIPEEISEGEPLQNYRSKPAFFSSINSSICYFKTMPRNYTNKTTNPNYTRDKLERSVQAVKGEMSGHEAANIF</sequence>
<name>A0A4C1T4H4_EUMVA</name>
<evidence type="ECO:0000259" key="2">
    <source>
        <dbReference type="Pfam" id="PF13843"/>
    </source>
</evidence>
<gene>
    <name evidence="3" type="primary">PGBD3</name>
    <name evidence="3" type="ORF">EVAR_3998_1</name>
</gene>
<comment type="caution">
    <text evidence="3">The sequence shown here is derived from an EMBL/GenBank/DDBJ whole genome shotgun (WGS) entry which is preliminary data.</text>
</comment>
<evidence type="ECO:0000313" key="4">
    <source>
        <dbReference type="Proteomes" id="UP000299102"/>
    </source>
</evidence>
<feature type="compositionally biased region" description="Basic residues" evidence="1">
    <location>
        <begin position="88"/>
        <end position="107"/>
    </location>
</feature>
<feature type="domain" description="PiggyBac transposable element-derived protein" evidence="2">
    <location>
        <begin position="148"/>
        <end position="506"/>
    </location>
</feature>
<dbReference type="OrthoDB" id="118105at2759"/>
<dbReference type="Pfam" id="PF13843">
    <property type="entry name" value="DDE_Tnp_1_7"/>
    <property type="match status" value="1"/>
</dbReference>
<dbReference type="PANTHER" id="PTHR47272">
    <property type="entry name" value="DDE_TNP_1_7 DOMAIN-CONTAINING PROTEIN"/>
    <property type="match status" value="1"/>
</dbReference>
<dbReference type="InterPro" id="IPR029526">
    <property type="entry name" value="PGBD"/>
</dbReference>
<dbReference type="AlphaFoldDB" id="A0A4C1T4H4"/>
<protein>
    <submittedName>
        <fullName evidence="3">PiggyBac transposable element-derived protein 3</fullName>
    </submittedName>
</protein>
<feature type="region of interest" description="Disordered" evidence="1">
    <location>
        <begin position="587"/>
        <end position="615"/>
    </location>
</feature>
<dbReference type="Proteomes" id="UP000299102">
    <property type="component" value="Unassembled WGS sequence"/>
</dbReference>
<evidence type="ECO:0000256" key="1">
    <source>
        <dbReference type="SAM" id="MobiDB-lite"/>
    </source>
</evidence>
<proteinExistence type="predicted"/>
<evidence type="ECO:0000313" key="3">
    <source>
        <dbReference type="EMBL" id="GBP09106.1"/>
    </source>
</evidence>